<feature type="transmembrane region" description="Helical" evidence="6">
    <location>
        <begin position="102"/>
        <end position="127"/>
    </location>
</feature>
<comment type="subcellular location">
    <subcellularLocation>
        <location evidence="1">Cell membrane</location>
        <topology evidence="1">Multi-pass membrane protein</topology>
    </subcellularLocation>
</comment>
<feature type="transmembrane region" description="Helical" evidence="6">
    <location>
        <begin position="46"/>
        <end position="65"/>
    </location>
</feature>
<feature type="transmembrane region" description="Helical" evidence="6">
    <location>
        <begin position="166"/>
        <end position="186"/>
    </location>
</feature>
<keyword evidence="3 6" id="KW-0812">Transmembrane</keyword>
<dbReference type="Proteomes" id="UP001183202">
    <property type="component" value="Unassembled WGS sequence"/>
</dbReference>
<reference evidence="9" key="1">
    <citation type="submission" date="2023-07" db="EMBL/GenBank/DDBJ databases">
        <title>30 novel species of actinomycetes from the DSMZ collection.</title>
        <authorList>
            <person name="Nouioui I."/>
        </authorList>
    </citation>
    <scope>NUCLEOTIDE SEQUENCE [LARGE SCALE GENOMIC DNA]</scope>
    <source>
        <strain evidence="9">DSM 45834</strain>
    </source>
</reference>
<dbReference type="PROSITE" id="PS50850">
    <property type="entry name" value="MFS"/>
    <property type="match status" value="1"/>
</dbReference>
<comment type="caution">
    <text evidence="8">The sequence shown here is derived from an EMBL/GenBank/DDBJ whole genome shotgun (WGS) entry which is preliminary data.</text>
</comment>
<dbReference type="SUPFAM" id="SSF103473">
    <property type="entry name" value="MFS general substrate transporter"/>
    <property type="match status" value="1"/>
</dbReference>
<proteinExistence type="predicted"/>
<evidence type="ECO:0000256" key="6">
    <source>
        <dbReference type="SAM" id="Phobius"/>
    </source>
</evidence>
<dbReference type="RefSeq" id="WP_311557807.1">
    <property type="nucleotide sequence ID" value="NZ_JAVREJ010000013.1"/>
</dbReference>
<dbReference type="PANTHER" id="PTHR42718">
    <property type="entry name" value="MAJOR FACILITATOR SUPERFAMILY MULTIDRUG TRANSPORTER MFSC"/>
    <property type="match status" value="1"/>
</dbReference>
<organism evidence="8 9">
    <name type="scientific">Pseudonocardia charpentierae</name>
    <dbReference type="NCBI Taxonomy" id="3075545"/>
    <lineage>
        <taxon>Bacteria</taxon>
        <taxon>Bacillati</taxon>
        <taxon>Actinomycetota</taxon>
        <taxon>Actinomycetes</taxon>
        <taxon>Pseudonocardiales</taxon>
        <taxon>Pseudonocardiaceae</taxon>
        <taxon>Pseudonocardia</taxon>
    </lineage>
</organism>
<dbReference type="Pfam" id="PF07690">
    <property type="entry name" value="MFS_1"/>
    <property type="match status" value="1"/>
</dbReference>
<protein>
    <submittedName>
        <fullName evidence="8">MFS transporter</fullName>
    </submittedName>
</protein>
<evidence type="ECO:0000313" key="8">
    <source>
        <dbReference type="EMBL" id="MDT0351474.1"/>
    </source>
</evidence>
<keyword evidence="9" id="KW-1185">Reference proteome</keyword>
<feature type="transmembrane region" description="Helical" evidence="6">
    <location>
        <begin position="270"/>
        <end position="291"/>
    </location>
</feature>
<feature type="domain" description="Major facilitator superfamily (MFS) profile" evidence="7">
    <location>
        <begin position="10"/>
        <end position="462"/>
    </location>
</feature>
<feature type="transmembrane region" description="Helical" evidence="6">
    <location>
        <begin position="297"/>
        <end position="321"/>
    </location>
</feature>
<name>A0ABU2NFT6_9PSEU</name>
<accession>A0ABU2NFT6</accession>
<evidence type="ECO:0000313" key="9">
    <source>
        <dbReference type="Proteomes" id="UP001183202"/>
    </source>
</evidence>
<sequence length="475" mass="48227">MGAPANRWLVLVAMTGSLSMIMLDQTVVTVALPAMSDDLGLRPAGQQWVVNAYVLALTALVAFGGKLGDRVGGVRTFRVGVAGFFVASALCGLAPAGGLGEAWIIAARALQGAAAALMVPTSGAIVISAFPVQERGRAMAAYAGISQIFLAIGPLIGGALTESVSWRAVFWLNVPVGIAALVLVAIAKPAQATRPGRISPVALALLVGGLGATVLAVQEAASWGWDSPLTLVVLAVGVVATATFVVTQARVPDPLVDVRLLRRRAFLGDVAVNGLVQFGLLAAVLHSSLYLQDLLRFSPLTTGLAVLAMVLPITVAAQLGGRWFDRAGVRPPVLAGLVISTLGMLAWTLALPYLSYPLQVPGMVLTGFGLGLTISPTNTDALSRVAAADRSQASGVLQTVRQLGGTLGVAVVGAVVLGIEHRGTQGSDVQAAADAIAAGFAVSTAAFAVALLAAVRLLARERVAADPAAASEAAA</sequence>
<feature type="transmembrane region" description="Helical" evidence="6">
    <location>
        <begin position="139"/>
        <end position="160"/>
    </location>
</feature>
<dbReference type="CDD" id="cd17321">
    <property type="entry name" value="MFS_MMR_MDR_like"/>
    <property type="match status" value="1"/>
</dbReference>
<evidence type="ECO:0000256" key="4">
    <source>
        <dbReference type="ARBA" id="ARBA00022989"/>
    </source>
</evidence>
<evidence type="ECO:0000256" key="1">
    <source>
        <dbReference type="ARBA" id="ARBA00004651"/>
    </source>
</evidence>
<dbReference type="Gene3D" id="1.20.1250.20">
    <property type="entry name" value="MFS general substrate transporter like domains"/>
    <property type="match status" value="1"/>
</dbReference>
<evidence type="ECO:0000256" key="2">
    <source>
        <dbReference type="ARBA" id="ARBA00022448"/>
    </source>
</evidence>
<evidence type="ECO:0000256" key="3">
    <source>
        <dbReference type="ARBA" id="ARBA00022692"/>
    </source>
</evidence>
<gene>
    <name evidence="8" type="ORF">RM445_18240</name>
</gene>
<feature type="transmembrane region" description="Helical" evidence="6">
    <location>
        <begin position="229"/>
        <end position="249"/>
    </location>
</feature>
<feature type="transmembrane region" description="Helical" evidence="6">
    <location>
        <begin position="198"/>
        <end position="217"/>
    </location>
</feature>
<feature type="transmembrane region" description="Helical" evidence="6">
    <location>
        <begin position="360"/>
        <end position="379"/>
    </location>
</feature>
<dbReference type="InterPro" id="IPR036259">
    <property type="entry name" value="MFS_trans_sf"/>
</dbReference>
<keyword evidence="5 6" id="KW-0472">Membrane</keyword>
<evidence type="ECO:0000256" key="5">
    <source>
        <dbReference type="ARBA" id="ARBA00023136"/>
    </source>
</evidence>
<dbReference type="InterPro" id="IPR020846">
    <property type="entry name" value="MFS_dom"/>
</dbReference>
<feature type="transmembrane region" description="Helical" evidence="6">
    <location>
        <begin position="431"/>
        <end position="455"/>
    </location>
</feature>
<dbReference type="Gene3D" id="1.20.1720.10">
    <property type="entry name" value="Multidrug resistance protein D"/>
    <property type="match status" value="1"/>
</dbReference>
<dbReference type="EMBL" id="JAVREJ010000013">
    <property type="protein sequence ID" value="MDT0351474.1"/>
    <property type="molecule type" value="Genomic_DNA"/>
</dbReference>
<evidence type="ECO:0000259" key="7">
    <source>
        <dbReference type="PROSITE" id="PS50850"/>
    </source>
</evidence>
<dbReference type="InterPro" id="IPR011701">
    <property type="entry name" value="MFS"/>
</dbReference>
<feature type="transmembrane region" description="Helical" evidence="6">
    <location>
        <begin position="400"/>
        <end position="419"/>
    </location>
</feature>
<keyword evidence="4 6" id="KW-1133">Transmembrane helix</keyword>
<feature type="transmembrane region" description="Helical" evidence="6">
    <location>
        <begin position="77"/>
        <end position="96"/>
    </location>
</feature>
<dbReference type="PANTHER" id="PTHR42718:SF9">
    <property type="entry name" value="MAJOR FACILITATOR SUPERFAMILY MULTIDRUG TRANSPORTER MFSC"/>
    <property type="match status" value="1"/>
</dbReference>
<feature type="transmembrane region" description="Helical" evidence="6">
    <location>
        <begin position="333"/>
        <end position="354"/>
    </location>
</feature>
<keyword evidence="2" id="KW-0813">Transport</keyword>